<protein>
    <submittedName>
        <fullName evidence="2">Uncharacterized protein</fullName>
    </submittedName>
</protein>
<dbReference type="AlphaFoldDB" id="A0A099YDH9"/>
<dbReference type="Proteomes" id="UP000030001">
    <property type="component" value="Unassembled WGS sequence"/>
</dbReference>
<feature type="transmembrane region" description="Helical" evidence="1">
    <location>
        <begin position="12"/>
        <end position="32"/>
    </location>
</feature>
<reference evidence="2 3" key="1">
    <citation type="submission" date="2014-09" db="EMBL/GenBank/DDBJ databases">
        <title>Lactobacillus mucosae CRL573 Genome Sequencing.</title>
        <authorList>
            <person name="Bleckwedel J."/>
            <person name="Teran L.C."/>
            <person name="Bonacina J."/>
            <person name="Saavedra L."/>
            <person name="Mozzi F.B."/>
            <person name="Raya R.R."/>
        </authorList>
    </citation>
    <scope>NUCLEOTIDE SEQUENCE [LARGE SCALE GENOMIC DNA]</scope>
    <source>
        <strain evidence="2 3">CRL573</strain>
    </source>
</reference>
<proteinExistence type="predicted"/>
<comment type="caution">
    <text evidence="2">The sequence shown here is derived from an EMBL/GenBank/DDBJ whole genome shotgun (WGS) entry which is preliminary data.</text>
</comment>
<keyword evidence="1" id="KW-0472">Membrane</keyword>
<name>A0A099YDH9_LIMMU</name>
<evidence type="ECO:0000256" key="1">
    <source>
        <dbReference type="SAM" id="Phobius"/>
    </source>
</evidence>
<keyword evidence="1" id="KW-0812">Transmembrane</keyword>
<evidence type="ECO:0000313" key="2">
    <source>
        <dbReference type="EMBL" id="KGL67451.1"/>
    </source>
</evidence>
<gene>
    <name evidence="2" type="ORF">LX03_01090</name>
</gene>
<dbReference type="EMBL" id="JROC01000021">
    <property type="protein sequence ID" value="KGL67451.1"/>
    <property type="molecule type" value="Genomic_DNA"/>
</dbReference>
<feature type="transmembrane region" description="Helical" evidence="1">
    <location>
        <begin position="38"/>
        <end position="61"/>
    </location>
</feature>
<evidence type="ECO:0000313" key="3">
    <source>
        <dbReference type="Proteomes" id="UP000030001"/>
    </source>
</evidence>
<keyword evidence="1" id="KW-1133">Transmembrane helix</keyword>
<sequence length="89" mass="10627">MIVIEKSFEKTHILNLMALYFLGIFLFHTLLWEVQERYAYIVIIPMILIGTVGLSQIYNYILEKKSQKRYKCFDHYKLYSYCCGMGTIL</sequence>
<accession>A0A099YDH9</accession>
<organism evidence="2 3">
    <name type="scientific">Limosilactobacillus mucosae</name>
    <name type="common">Lactobacillus mucosae</name>
    <dbReference type="NCBI Taxonomy" id="97478"/>
    <lineage>
        <taxon>Bacteria</taxon>
        <taxon>Bacillati</taxon>
        <taxon>Bacillota</taxon>
        <taxon>Bacilli</taxon>
        <taxon>Lactobacillales</taxon>
        <taxon>Lactobacillaceae</taxon>
        <taxon>Limosilactobacillus</taxon>
    </lineage>
</organism>